<feature type="region of interest" description="Disordered" evidence="1">
    <location>
        <begin position="1"/>
        <end position="142"/>
    </location>
</feature>
<organism evidence="2 3">
    <name type="scientific">Rhodotorula graminis (strain WP1)</name>
    <dbReference type="NCBI Taxonomy" id="578459"/>
    <lineage>
        <taxon>Eukaryota</taxon>
        <taxon>Fungi</taxon>
        <taxon>Dikarya</taxon>
        <taxon>Basidiomycota</taxon>
        <taxon>Pucciniomycotina</taxon>
        <taxon>Microbotryomycetes</taxon>
        <taxon>Sporidiobolales</taxon>
        <taxon>Sporidiobolaceae</taxon>
        <taxon>Rhodotorula</taxon>
    </lineage>
</organism>
<name>A0A0P9H0N9_RHOGW</name>
<evidence type="ECO:0000313" key="2">
    <source>
        <dbReference type="EMBL" id="KPV73416.1"/>
    </source>
</evidence>
<accession>A0A0P9H0N9</accession>
<gene>
    <name evidence="2" type="ORF">RHOBADRAFT_22423</name>
</gene>
<dbReference type="RefSeq" id="XP_018269465.1">
    <property type="nucleotide sequence ID" value="XM_018412573.1"/>
</dbReference>
<dbReference type="AlphaFoldDB" id="A0A0P9H0N9"/>
<dbReference type="Proteomes" id="UP000053890">
    <property type="component" value="Unassembled WGS sequence"/>
</dbReference>
<feature type="compositionally biased region" description="Low complexity" evidence="1">
    <location>
        <begin position="110"/>
        <end position="122"/>
    </location>
</feature>
<feature type="compositionally biased region" description="Low complexity" evidence="1">
    <location>
        <begin position="11"/>
        <end position="26"/>
    </location>
</feature>
<evidence type="ECO:0000313" key="3">
    <source>
        <dbReference type="Proteomes" id="UP000053890"/>
    </source>
</evidence>
<dbReference type="EMBL" id="KQ474083">
    <property type="protein sequence ID" value="KPV73416.1"/>
    <property type="molecule type" value="Genomic_DNA"/>
</dbReference>
<protein>
    <submittedName>
        <fullName evidence="2">Uncharacterized protein</fullName>
    </submittedName>
</protein>
<sequence length="670" mass="70293">MPSPALTPPEAVARSSPRLSSAAASRRLVRASREPELSPCPGRGLVTCPARRPRPRRSASASVSSLTSATSVGTLSAPSVSARASRTNDKARSSESVTTTRDAYAMSRCSSSSAGAPPLAAALRRERRRRRRAAEVRSPSTAAGLRIERKKLSASTLSGCAPLRPPGLPPVAPPVRSLRRCGGVDALRRGSKPVRNVAGLRFESSDEDEGGSRTTHWRYATNDSSGLAVLAGDEGKGKPPKGAGGWAMPLHRSAYLMYDTARRIGSLVGLRRVSSTGGGYDGWGKGSEYDDGVGGAVEGAEVSESVDVFEAVRVGECGEVGEDDRLVRPSEVGVSGELDAARARPDATTGGAQTCGCSAVAVRVDDVEREVRDGAIVVHDDATCSTKPSRLSPTIVASSFGPSERAKLCSSRKSSRRWASGAGTNAVVLNSFFSRGGAGACCCCDCDDGDGDGDDDGRAALAVGPLGLALGERPAEAVERAHALDAVEVEEPGEDLADGGVGYREEGVDDLVGEALQARVPDAERVLARRDAPQDRQADAPGVDLGPPVAHRAELVAQAAPQLGRVCVARPKSRSLRCRVAGDVDESTRTRMFSGCKRGHEAVSAAREPALDDTRELIEDAPGLVGREDAVGRRGDEVLERDRRAQALLDEVQVARRADRLEHLDEVAVW</sequence>
<reference evidence="2 3" key="1">
    <citation type="journal article" date="2015" name="Front. Microbiol.">
        <title>Genome sequence of the plant growth promoting endophytic yeast Rhodotorula graminis WP1.</title>
        <authorList>
            <person name="Firrincieli A."/>
            <person name="Otillar R."/>
            <person name="Salamov A."/>
            <person name="Schmutz J."/>
            <person name="Khan Z."/>
            <person name="Redman R.S."/>
            <person name="Fleck N.D."/>
            <person name="Lindquist E."/>
            <person name="Grigoriev I.V."/>
            <person name="Doty S.L."/>
        </authorList>
    </citation>
    <scope>NUCLEOTIDE SEQUENCE [LARGE SCALE GENOMIC DNA]</scope>
    <source>
        <strain evidence="2 3">WP1</strain>
    </source>
</reference>
<proteinExistence type="predicted"/>
<feature type="compositionally biased region" description="Low complexity" evidence="1">
    <location>
        <begin position="58"/>
        <end position="77"/>
    </location>
</feature>
<dbReference type="GeneID" id="28973022"/>
<evidence type="ECO:0000256" key="1">
    <source>
        <dbReference type="SAM" id="MobiDB-lite"/>
    </source>
</evidence>
<keyword evidence="3" id="KW-1185">Reference proteome</keyword>